<accession>A0A9Q9AP00</accession>
<dbReference type="GO" id="GO:0009086">
    <property type="term" value="P:methionine biosynthetic process"/>
    <property type="evidence" value="ECO:0007669"/>
    <property type="project" value="InterPro"/>
</dbReference>
<evidence type="ECO:0000259" key="1">
    <source>
        <dbReference type="Pfam" id="PF01717"/>
    </source>
</evidence>
<dbReference type="SUPFAM" id="SSF51726">
    <property type="entry name" value="UROD/MetE-like"/>
    <property type="match status" value="1"/>
</dbReference>
<dbReference type="InterPro" id="IPR002629">
    <property type="entry name" value="Met_Synth_C/arc"/>
</dbReference>
<dbReference type="AlphaFoldDB" id="A0A9Q9AP00"/>
<protein>
    <submittedName>
        <fullName evidence="2">Cobalamin-independent methionine synthase MetE/archaeal, UROD/MetE-like superfamily</fullName>
    </submittedName>
</protein>
<evidence type="ECO:0000313" key="3">
    <source>
        <dbReference type="Proteomes" id="UP001056384"/>
    </source>
</evidence>
<dbReference type="PANTHER" id="PTHR43844:SF2">
    <property type="entry name" value="SYNTHASE, VITAMIN-B12 INDEPENDENT, PUTATIVE (AFU_ORTHOLOGUE AFUA_3G12060)-RELATED"/>
    <property type="match status" value="1"/>
</dbReference>
<dbReference type="CDD" id="cd03311">
    <property type="entry name" value="CIMS_C_terminal_like"/>
    <property type="match status" value="1"/>
</dbReference>
<evidence type="ECO:0000313" key="2">
    <source>
        <dbReference type="EMBL" id="USW49915.1"/>
    </source>
</evidence>
<dbReference type="EMBL" id="CP099419">
    <property type="protein sequence ID" value="USW49915.1"/>
    <property type="molecule type" value="Genomic_DNA"/>
</dbReference>
<name>A0A9Q9AP00_9PEZI</name>
<gene>
    <name evidence="2" type="ORF">Slin15195_G032340</name>
</gene>
<sequence length="405" mass="45950">MSASPRNPPFRAEHIGSLLRPDELVKKRYAVADGSAKPEELVPVEQEAIKDIVKLQQDVGIKSITNGEYSRHQFWGTFMETLNGMEEINLREGGYDQSIFRMYAPDVKSFMHAKTIPNQVTVAASKLSHTGKSTFLPELEYLKTVLPKDQWSSIKLTITSPSWYHFRYGPNKAYLPGVYNSDDEYFADLAKAYQVELKILYDAGLRNAQVDDPNLAYFCSEAMLEGWKNDKENFQTADQQLDAYIKFYNACLDVPKDFHMGIHLCRGNYMGSKHFSEGAYDRIATKLFNDLNVSTYYLEYDTERAGGFEPLKHLPKNKNVVLGVVTSKFPELESQKDMVDRVYKAADFVAEGSGQTREQALNQLSVSPQCGFASHAEGNSLQREDMRKKLQLVRSIADEVWPGQP</sequence>
<dbReference type="GO" id="GO:0008270">
    <property type="term" value="F:zinc ion binding"/>
    <property type="evidence" value="ECO:0007669"/>
    <property type="project" value="InterPro"/>
</dbReference>
<organism evidence="2 3">
    <name type="scientific">Septoria linicola</name>
    <dbReference type="NCBI Taxonomy" id="215465"/>
    <lineage>
        <taxon>Eukaryota</taxon>
        <taxon>Fungi</taxon>
        <taxon>Dikarya</taxon>
        <taxon>Ascomycota</taxon>
        <taxon>Pezizomycotina</taxon>
        <taxon>Dothideomycetes</taxon>
        <taxon>Dothideomycetidae</taxon>
        <taxon>Mycosphaerellales</taxon>
        <taxon>Mycosphaerellaceae</taxon>
        <taxon>Septoria</taxon>
    </lineage>
</organism>
<dbReference type="Proteomes" id="UP001056384">
    <property type="component" value="Chromosome 2"/>
</dbReference>
<dbReference type="PANTHER" id="PTHR43844">
    <property type="entry name" value="METHIONINE SYNTHASE"/>
    <property type="match status" value="1"/>
</dbReference>
<dbReference type="Gene3D" id="3.20.20.210">
    <property type="match status" value="1"/>
</dbReference>
<reference evidence="2" key="1">
    <citation type="submission" date="2022-06" db="EMBL/GenBank/DDBJ databases">
        <title>Complete genome sequences of two strains of the flax pathogen Septoria linicola.</title>
        <authorList>
            <person name="Lapalu N."/>
            <person name="Simon A."/>
            <person name="Demenou B."/>
            <person name="Paumier D."/>
            <person name="Guillot M.-P."/>
            <person name="Gout L."/>
            <person name="Valade R."/>
        </authorList>
    </citation>
    <scope>NUCLEOTIDE SEQUENCE</scope>
    <source>
        <strain evidence="2">SE15195</strain>
    </source>
</reference>
<dbReference type="InterPro" id="IPR038071">
    <property type="entry name" value="UROD/MetE-like_sf"/>
</dbReference>
<dbReference type="GO" id="GO:0003871">
    <property type="term" value="F:5-methyltetrahydropteroyltriglutamate-homocysteine S-methyltransferase activity"/>
    <property type="evidence" value="ECO:0007669"/>
    <property type="project" value="InterPro"/>
</dbReference>
<dbReference type="Pfam" id="PF01717">
    <property type="entry name" value="Meth_synt_2"/>
    <property type="match status" value="1"/>
</dbReference>
<proteinExistence type="predicted"/>
<dbReference type="OrthoDB" id="7772923at2759"/>
<feature type="domain" description="Cobalamin-independent methionine synthase MetE C-terminal/archaeal" evidence="1">
    <location>
        <begin position="183"/>
        <end position="376"/>
    </location>
</feature>
<keyword evidence="3" id="KW-1185">Reference proteome</keyword>